<sequence length="543" mass="60543">MPQTRRECQFKVTTYAVNIILEPSNIVKDCLFRLPYFKTYSSNTCHPTIGACIELCYRIFINKITVSQVKAPQVHTALQEHCTPVQSPARSGDGALVACANVTLIAHTLLSQKKERMQRFERLFNNEVTRGQKRRKTTQAGFSWSWQVPTIRRVASAHNLSDAMAHPGAIARSTSARLTKMRKCRCSGNETIRFPEIMKGVFHATEWRWRNDRRRDLHLEIPRAIPGLVQLMMAGVLVVIWLEIGMGCLPSTPSLEMPEWGKNTRIPGSTAPCVRHAASYLGEVCGFDGEGVCGSDDLPRYGRRDGHVTQEEQRRRRVVSRHHRARSLQSLHTHTHTHTHAGAPSTAHRSAETWTASQKRNPRWPTGVTTDDVLSRAGAVPVEPAVRWRLERAACQRLLFTDSHPAALSSGQVSSLLLPQHVSSRRTAGFMDKGELVINKLSHVLQYVSVNVPIPIVHEADLPGRCPLVRRRCAVWVVMGSNPSSNGAERSVSGKWVCHSRSGSKGPPCVSPNNTSPYIDAKLLFIGTNSSDILLAGAQRWWL</sequence>
<name>A0ABQ9I5X2_9NEOP</name>
<dbReference type="Proteomes" id="UP001159363">
    <property type="component" value="Chromosome 2"/>
</dbReference>
<feature type="region of interest" description="Disordered" evidence="1">
    <location>
        <begin position="328"/>
        <end position="370"/>
    </location>
</feature>
<proteinExistence type="predicted"/>
<dbReference type="EMBL" id="JARBHB010000002">
    <property type="protein sequence ID" value="KAJ8892033.1"/>
    <property type="molecule type" value="Genomic_DNA"/>
</dbReference>
<evidence type="ECO:0000256" key="1">
    <source>
        <dbReference type="SAM" id="MobiDB-lite"/>
    </source>
</evidence>
<feature type="compositionally biased region" description="Basic and acidic residues" evidence="1">
    <location>
        <begin position="303"/>
        <end position="314"/>
    </location>
</feature>
<accession>A0ABQ9I5X2</accession>
<organism evidence="2 3">
    <name type="scientific">Dryococelus australis</name>
    <dbReference type="NCBI Taxonomy" id="614101"/>
    <lineage>
        <taxon>Eukaryota</taxon>
        <taxon>Metazoa</taxon>
        <taxon>Ecdysozoa</taxon>
        <taxon>Arthropoda</taxon>
        <taxon>Hexapoda</taxon>
        <taxon>Insecta</taxon>
        <taxon>Pterygota</taxon>
        <taxon>Neoptera</taxon>
        <taxon>Polyneoptera</taxon>
        <taxon>Phasmatodea</taxon>
        <taxon>Verophasmatodea</taxon>
        <taxon>Anareolatae</taxon>
        <taxon>Phasmatidae</taxon>
        <taxon>Eurycanthinae</taxon>
        <taxon>Dryococelus</taxon>
    </lineage>
</organism>
<gene>
    <name evidence="2" type="ORF">PR048_004599</name>
</gene>
<comment type="caution">
    <text evidence="2">The sequence shown here is derived from an EMBL/GenBank/DDBJ whole genome shotgun (WGS) entry which is preliminary data.</text>
</comment>
<protein>
    <submittedName>
        <fullName evidence="2">Uncharacterized protein</fullName>
    </submittedName>
</protein>
<keyword evidence="3" id="KW-1185">Reference proteome</keyword>
<evidence type="ECO:0000313" key="2">
    <source>
        <dbReference type="EMBL" id="KAJ8892033.1"/>
    </source>
</evidence>
<feature type="region of interest" description="Disordered" evidence="1">
    <location>
        <begin position="303"/>
        <end position="322"/>
    </location>
</feature>
<reference evidence="2 3" key="1">
    <citation type="submission" date="2023-02" db="EMBL/GenBank/DDBJ databases">
        <title>LHISI_Scaffold_Assembly.</title>
        <authorList>
            <person name="Stuart O.P."/>
            <person name="Cleave R."/>
            <person name="Magrath M.J.L."/>
            <person name="Mikheyev A.S."/>
        </authorList>
    </citation>
    <scope>NUCLEOTIDE SEQUENCE [LARGE SCALE GENOMIC DNA]</scope>
    <source>
        <strain evidence="2">Daus_M_001</strain>
        <tissue evidence="2">Leg muscle</tissue>
    </source>
</reference>
<evidence type="ECO:0000313" key="3">
    <source>
        <dbReference type="Proteomes" id="UP001159363"/>
    </source>
</evidence>